<keyword evidence="3" id="KW-1185">Reference proteome</keyword>
<reference evidence="2 3" key="1">
    <citation type="journal article" date="2019" name="Nat. Ecol. Evol.">
        <title>Megaphylogeny resolves global patterns of mushroom evolution.</title>
        <authorList>
            <person name="Varga T."/>
            <person name="Krizsan K."/>
            <person name="Foldi C."/>
            <person name="Dima B."/>
            <person name="Sanchez-Garcia M."/>
            <person name="Sanchez-Ramirez S."/>
            <person name="Szollosi G.J."/>
            <person name="Szarkandi J.G."/>
            <person name="Papp V."/>
            <person name="Albert L."/>
            <person name="Andreopoulos W."/>
            <person name="Angelini C."/>
            <person name="Antonin V."/>
            <person name="Barry K.W."/>
            <person name="Bougher N.L."/>
            <person name="Buchanan P."/>
            <person name="Buyck B."/>
            <person name="Bense V."/>
            <person name="Catcheside P."/>
            <person name="Chovatia M."/>
            <person name="Cooper J."/>
            <person name="Damon W."/>
            <person name="Desjardin D."/>
            <person name="Finy P."/>
            <person name="Geml J."/>
            <person name="Haridas S."/>
            <person name="Hughes K."/>
            <person name="Justo A."/>
            <person name="Karasinski D."/>
            <person name="Kautmanova I."/>
            <person name="Kiss B."/>
            <person name="Kocsube S."/>
            <person name="Kotiranta H."/>
            <person name="LaButti K.M."/>
            <person name="Lechner B.E."/>
            <person name="Liimatainen K."/>
            <person name="Lipzen A."/>
            <person name="Lukacs Z."/>
            <person name="Mihaltcheva S."/>
            <person name="Morgado L.N."/>
            <person name="Niskanen T."/>
            <person name="Noordeloos M.E."/>
            <person name="Ohm R.A."/>
            <person name="Ortiz-Santana B."/>
            <person name="Ovrebo C."/>
            <person name="Racz N."/>
            <person name="Riley R."/>
            <person name="Savchenko A."/>
            <person name="Shiryaev A."/>
            <person name="Soop K."/>
            <person name="Spirin V."/>
            <person name="Szebenyi C."/>
            <person name="Tomsovsky M."/>
            <person name="Tulloss R.E."/>
            <person name="Uehling J."/>
            <person name="Grigoriev I.V."/>
            <person name="Vagvolgyi C."/>
            <person name="Papp T."/>
            <person name="Martin F.M."/>
            <person name="Miettinen O."/>
            <person name="Hibbett D.S."/>
            <person name="Nagy L.G."/>
        </authorList>
    </citation>
    <scope>NUCLEOTIDE SEQUENCE [LARGE SCALE GENOMIC DNA]</scope>
    <source>
        <strain evidence="2 3">CBS 121175</strain>
    </source>
</reference>
<feature type="region of interest" description="Disordered" evidence="1">
    <location>
        <begin position="196"/>
        <end position="235"/>
    </location>
</feature>
<dbReference type="EMBL" id="ML210325">
    <property type="protein sequence ID" value="TFK19794.1"/>
    <property type="molecule type" value="Genomic_DNA"/>
</dbReference>
<organism evidence="2 3">
    <name type="scientific">Coprinopsis marcescibilis</name>
    <name type="common">Agaric fungus</name>
    <name type="synonym">Psathyrella marcescibilis</name>
    <dbReference type="NCBI Taxonomy" id="230819"/>
    <lineage>
        <taxon>Eukaryota</taxon>
        <taxon>Fungi</taxon>
        <taxon>Dikarya</taxon>
        <taxon>Basidiomycota</taxon>
        <taxon>Agaricomycotina</taxon>
        <taxon>Agaricomycetes</taxon>
        <taxon>Agaricomycetidae</taxon>
        <taxon>Agaricales</taxon>
        <taxon>Agaricineae</taxon>
        <taxon>Psathyrellaceae</taxon>
        <taxon>Coprinopsis</taxon>
    </lineage>
</organism>
<dbReference type="AlphaFoldDB" id="A0A5C3KI98"/>
<sequence length="339" mass="38529">MKQELQSPEDHSLKSKDQLSEPRTPVKFKTVCPLKVKHESPKAGLEPRTPICPIPTTTNHLTECPYRWKRQQNSSLPIYNDLRFQIIENNLKPSQYANPPQPSFDSYQCNSIPYQYVSPSPSPLPSQLGSPVVLDNTKTCSMFTSDEDDENNRGHFRWSDEDQWEEPTPNCWSCQPEGALEAELKRLETKCLRDATPLPQSQKGGDSNIGPVLIDQPPHTHMPTPRQDGARNSSHVRINRPAPALPSASNRTAYSFAQDLQAMRDCINKAVTSSPISEILEHEESLPSATKRKLQCLQDRQRAFRMIRKKKKKIAYWTHKTSIIQQCIGQLEESCSDIE</sequence>
<evidence type="ECO:0000313" key="2">
    <source>
        <dbReference type="EMBL" id="TFK19794.1"/>
    </source>
</evidence>
<dbReference type="Proteomes" id="UP000307440">
    <property type="component" value="Unassembled WGS sequence"/>
</dbReference>
<feature type="region of interest" description="Disordered" evidence="1">
    <location>
        <begin position="1"/>
        <end position="26"/>
    </location>
</feature>
<name>A0A5C3KI98_COPMA</name>
<feature type="compositionally biased region" description="Basic and acidic residues" evidence="1">
    <location>
        <begin position="1"/>
        <end position="20"/>
    </location>
</feature>
<accession>A0A5C3KI98</accession>
<evidence type="ECO:0000256" key="1">
    <source>
        <dbReference type="SAM" id="MobiDB-lite"/>
    </source>
</evidence>
<proteinExistence type="predicted"/>
<protein>
    <submittedName>
        <fullName evidence="2">Uncharacterized protein</fullName>
    </submittedName>
</protein>
<gene>
    <name evidence="2" type="ORF">FA15DRAFT_708669</name>
</gene>
<evidence type="ECO:0000313" key="3">
    <source>
        <dbReference type="Proteomes" id="UP000307440"/>
    </source>
</evidence>